<accession>A0A8H5BPC4</accession>
<reference evidence="2 3" key="1">
    <citation type="journal article" date="2020" name="ISME J.">
        <title>Uncovering the hidden diversity of litter-decomposition mechanisms in mushroom-forming fungi.</title>
        <authorList>
            <person name="Floudas D."/>
            <person name="Bentzer J."/>
            <person name="Ahren D."/>
            <person name="Johansson T."/>
            <person name="Persson P."/>
            <person name="Tunlid A."/>
        </authorList>
    </citation>
    <scope>NUCLEOTIDE SEQUENCE [LARGE SCALE GENOMIC DNA]</scope>
    <source>
        <strain evidence="2 3">CBS 101986</strain>
    </source>
</reference>
<protein>
    <submittedName>
        <fullName evidence="2">Uncharacterized protein</fullName>
    </submittedName>
</protein>
<sequence>MAANESICLSADVQPLSARTPEHMAKTASKYIITEIFPRRRDLDIANCSKIYSSWLHISKALSSTVDEKVLIQLLVDAVVLLKKFSGDPIIANFINKQEEGRPGVYCMEPGTTFVAAVIEATIMHYCPSQAAERDIQQQMVVKKFSSAPFKLSPDSLHATLTDIQVVVGSPLFTRHDSVQAEGIASQLARMSSSRRRRFKGRRDLPDNNSGM</sequence>
<proteinExistence type="predicted"/>
<organism evidence="2 3">
    <name type="scientific">Psilocybe cf. subviscida</name>
    <dbReference type="NCBI Taxonomy" id="2480587"/>
    <lineage>
        <taxon>Eukaryota</taxon>
        <taxon>Fungi</taxon>
        <taxon>Dikarya</taxon>
        <taxon>Basidiomycota</taxon>
        <taxon>Agaricomycotina</taxon>
        <taxon>Agaricomycetes</taxon>
        <taxon>Agaricomycetidae</taxon>
        <taxon>Agaricales</taxon>
        <taxon>Agaricineae</taxon>
        <taxon>Strophariaceae</taxon>
        <taxon>Psilocybe</taxon>
    </lineage>
</organism>
<gene>
    <name evidence="2" type="ORF">D9619_004145</name>
</gene>
<dbReference type="EMBL" id="JAACJJ010000014">
    <property type="protein sequence ID" value="KAF5326883.1"/>
    <property type="molecule type" value="Genomic_DNA"/>
</dbReference>
<evidence type="ECO:0000313" key="2">
    <source>
        <dbReference type="EMBL" id="KAF5326883.1"/>
    </source>
</evidence>
<comment type="caution">
    <text evidence="2">The sequence shown here is derived from an EMBL/GenBank/DDBJ whole genome shotgun (WGS) entry which is preliminary data.</text>
</comment>
<name>A0A8H5BPC4_9AGAR</name>
<evidence type="ECO:0000256" key="1">
    <source>
        <dbReference type="SAM" id="MobiDB-lite"/>
    </source>
</evidence>
<keyword evidence="3" id="KW-1185">Reference proteome</keyword>
<feature type="region of interest" description="Disordered" evidence="1">
    <location>
        <begin position="190"/>
        <end position="212"/>
    </location>
</feature>
<dbReference type="AlphaFoldDB" id="A0A8H5BPC4"/>
<evidence type="ECO:0000313" key="3">
    <source>
        <dbReference type="Proteomes" id="UP000567179"/>
    </source>
</evidence>
<dbReference type="Proteomes" id="UP000567179">
    <property type="component" value="Unassembled WGS sequence"/>
</dbReference>